<dbReference type="Gene3D" id="3.30.500.10">
    <property type="entry name" value="MHC class I-like antigen recognition-like"/>
    <property type="match status" value="1"/>
</dbReference>
<reference evidence="2 3" key="1">
    <citation type="journal article" date="2015" name="Annu Rev Anim Biosci">
        <title>The Genome 10K Project: a way forward.</title>
        <authorList>
            <person name="Koepfli K.P."/>
            <person name="Paten B."/>
            <person name="O'Brien S.J."/>
            <person name="Koepfli K.P."/>
            <person name="Paten B."/>
            <person name="Antunes A."/>
            <person name="Belov K."/>
            <person name="Bustamante C."/>
            <person name="Castoe T.A."/>
            <person name="Clawson H."/>
            <person name="Crawford A.J."/>
            <person name="Diekhans M."/>
            <person name="Distel D."/>
            <person name="Durbin R."/>
            <person name="Earl D."/>
            <person name="Fujita M.K."/>
            <person name="Gamble T."/>
            <person name="Georges A."/>
            <person name="Gemmell N."/>
            <person name="Gilbert M.T."/>
            <person name="Graves J.M."/>
            <person name="Green R.E."/>
            <person name="Hickey G."/>
            <person name="Jarvis E.D."/>
            <person name="Johnson W."/>
            <person name="Komissarov A."/>
            <person name="Korf I."/>
            <person name="Kuhn R."/>
            <person name="Larkin D.M."/>
            <person name="Lewin H."/>
            <person name="Lopez J.V."/>
            <person name="Ma J."/>
            <person name="Marques-Bonet T."/>
            <person name="Miller W."/>
            <person name="Murphy R."/>
            <person name="Pevzner P."/>
            <person name="Shapiro B."/>
            <person name="Steiner C."/>
            <person name="Tamazian G."/>
            <person name="Venkatesh B."/>
            <person name="Wang J."/>
            <person name="Wayne R."/>
            <person name="Wiley E."/>
            <person name="Yang H."/>
            <person name="Zhang G."/>
            <person name="Haussler D."/>
            <person name="Ryder O."/>
            <person name="O'Brien S.J."/>
        </authorList>
    </citation>
    <scope>NUCLEOTIDE SEQUENCE</scope>
</reference>
<organism evidence="2 3">
    <name type="scientific">Rhinolophus ferrumequinum</name>
    <name type="common">Greater horseshoe bat</name>
    <dbReference type="NCBI Taxonomy" id="59479"/>
    <lineage>
        <taxon>Eukaryota</taxon>
        <taxon>Metazoa</taxon>
        <taxon>Chordata</taxon>
        <taxon>Craniata</taxon>
        <taxon>Vertebrata</taxon>
        <taxon>Euteleostomi</taxon>
        <taxon>Mammalia</taxon>
        <taxon>Eutheria</taxon>
        <taxon>Laurasiatheria</taxon>
        <taxon>Chiroptera</taxon>
        <taxon>Yinpterochiroptera</taxon>
        <taxon>Rhinolophoidea</taxon>
        <taxon>Rhinolophidae</taxon>
        <taxon>Rhinolophinae</taxon>
        <taxon>Rhinolophus</taxon>
    </lineage>
</organism>
<dbReference type="InterPro" id="IPR011162">
    <property type="entry name" value="MHC_I/II-like_Ag-recog"/>
</dbReference>
<reference evidence="2" key="4">
    <citation type="submission" date="2025-08" db="UniProtKB">
        <authorList>
            <consortium name="Ensembl"/>
        </authorList>
    </citation>
    <scope>IDENTIFICATION</scope>
</reference>
<accession>A0A671DWE8</accession>
<keyword evidence="1" id="KW-0325">Glycoprotein</keyword>
<dbReference type="InParanoid" id="A0A671DWE8"/>
<reference evidence="2 3" key="2">
    <citation type="journal article" date="2018" name="Annu Rev Anim Biosci">
        <title>Bat Biology, Genomes, and the Bat1K Project: To Generate Chromosome-Level Genomes for All Living Bat Species.</title>
        <authorList>
            <person name="Teeling E.C."/>
            <person name="Vernes S.C."/>
            <person name="Davalos L.M."/>
            <person name="Ray D.A."/>
            <person name="Gilbert M.T.P."/>
            <person name="Myers E."/>
        </authorList>
    </citation>
    <scope>NUCLEOTIDE SEQUENCE</scope>
</reference>
<reference evidence="3" key="3">
    <citation type="submission" date="2018-12" db="EMBL/GenBank/DDBJ databases">
        <title>G10K-VGP greater horseshoe bat female genome, primary haplotype.</title>
        <authorList>
            <person name="Teeling E."/>
            <person name="Myers G."/>
            <person name="Vernes S."/>
            <person name="Pippel M."/>
            <person name="Winkler S."/>
            <person name="Fedrigo O."/>
            <person name="Rhie A."/>
            <person name="Koren S."/>
            <person name="Phillippy A."/>
            <person name="Lewin H."/>
            <person name="Damas J."/>
            <person name="Howe K."/>
            <person name="Mountcastle J."/>
            <person name="Jarvis E.D."/>
        </authorList>
    </citation>
    <scope>NUCLEOTIDE SEQUENCE [LARGE SCALE GENOMIC DNA]</scope>
</reference>
<protein>
    <submittedName>
        <fullName evidence="2">Uncharacterized protein</fullName>
    </submittedName>
</protein>
<dbReference type="Ensembl" id="ENSRFET00010005982.1">
    <property type="protein sequence ID" value="ENSRFEP00010005459.1"/>
    <property type="gene ID" value="ENSRFEG00010003760.1"/>
</dbReference>
<evidence type="ECO:0000313" key="2">
    <source>
        <dbReference type="Ensembl" id="ENSRFEP00010005459.1"/>
    </source>
</evidence>
<dbReference type="AlphaFoldDB" id="A0A671DWE8"/>
<evidence type="ECO:0000313" key="3">
    <source>
        <dbReference type="Proteomes" id="UP000472240"/>
    </source>
</evidence>
<sequence>TPHLTCSLLSHARTSPTSETHSPQYFYSAVPESAPGDPESTPLGFMDNQPFTCYDSEKMKAKSCVQCLMEKPSYIHDETKLIFTSSMKIFQLNTKLMDLGWVVVGTEPQKAVSRLSASHRKVLAQVVNGHRL</sequence>
<dbReference type="InterPro" id="IPR037055">
    <property type="entry name" value="MHC_I-like_Ag-recog_sf"/>
</dbReference>
<dbReference type="Proteomes" id="UP000472240">
    <property type="component" value="Chromosome 3"/>
</dbReference>
<name>A0A671DWE8_RHIFE</name>
<reference evidence="2" key="5">
    <citation type="submission" date="2025-09" db="UniProtKB">
        <authorList>
            <consortium name="Ensembl"/>
        </authorList>
    </citation>
    <scope>IDENTIFICATION</scope>
</reference>
<evidence type="ECO:0000256" key="1">
    <source>
        <dbReference type="ARBA" id="ARBA00023180"/>
    </source>
</evidence>
<keyword evidence="3" id="KW-1185">Reference proteome</keyword>
<proteinExistence type="predicted"/>
<dbReference type="SUPFAM" id="SSF54452">
    <property type="entry name" value="MHC antigen-recognition domain"/>
    <property type="match status" value="1"/>
</dbReference>